<name>A0A2S2DFA5_9BURK</name>
<dbReference type="OrthoDB" id="8759604at2"/>
<gene>
    <name evidence="1" type="ORF">DIR46_03175</name>
</gene>
<accession>A0A2S2DFA5</accession>
<proteinExistence type="predicted"/>
<reference evidence="1 2" key="1">
    <citation type="submission" date="2018-05" db="EMBL/GenBank/DDBJ databases">
        <title>Complete genome sequence of Massilia oculi sp. nov. CCUG 43427T (=DSM 26321T), the type strain of M. oculi, and comparison with genome sequences of other Massilia strains.</title>
        <authorList>
            <person name="Zhu B."/>
        </authorList>
    </citation>
    <scope>NUCLEOTIDE SEQUENCE [LARGE SCALE GENOMIC DNA]</scope>
    <source>
        <strain evidence="1 2">CCUG 43427</strain>
    </source>
</reference>
<dbReference type="EMBL" id="CP029343">
    <property type="protein sequence ID" value="AWL03546.1"/>
    <property type="molecule type" value="Genomic_DNA"/>
</dbReference>
<evidence type="ECO:0000313" key="2">
    <source>
        <dbReference type="Proteomes" id="UP000245820"/>
    </source>
</evidence>
<evidence type="ECO:0000313" key="1">
    <source>
        <dbReference type="EMBL" id="AWL03546.1"/>
    </source>
</evidence>
<protein>
    <submittedName>
        <fullName evidence="1">Uncharacterized protein</fullName>
    </submittedName>
</protein>
<dbReference type="KEGG" id="mtim:DIR46_03175"/>
<sequence>MVAAAPSRRGRGGDRMTAPASLSPAFVQWWFAPWDLAGLRQDAGAPAPRDLLGRRDAYRRWCLDAGIPAALPPTPDSRWAALATLGDTELARAARLFGGLFAARMPLPQALAGLEEDERRWCAGVANLQPLPRAPWRASTALEAGVDGAGLAWLALCLEHGFPGLWPRLRLRLPASAAAGAERCLQDGGVPPADAALARLARCWTLCERRAA</sequence>
<dbReference type="Proteomes" id="UP000245820">
    <property type="component" value="Chromosome"/>
</dbReference>
<organism evidence="1 2">
    <name type="scientific">Massilia oculi</name>
    <dbReference type="NCBI Taxonomy" id="945844"/>
    <lineage>
        <taxon>Bacteria</taxon>
        <taxon>Pseudomonadati</taxon>
        <taxon>Pseudomonadota</taxon>
        <taxon>Betaproteobacteria</taxon>
        <taxon>Burkholderiales</taxon>
        <taxon>Oxalobacteraceae</taxon>
        <taxon>Telluria group</taxon>
        <taxon>Massilia</taxon>
    </lineage>
</organism>
<keyword evidence="2" id="KW-1185">Reference proteome</keyword>
<dbReference type="AlphaFoldDB" id="A0A2S2DFA5"/>